<sequence length="73" mass="8289">MNELTLQVALYRDNLITSNYELPIKNGAQVEAIPYAYKDKKGKQVFYLSSEAAAIKLGEDEAQSDAELYKMVW</sequence>
<dbReference type="OrthoDB" id="9798438at2"/>
<evidence type="ECO:0000313" key="1">
    <source>
        <dbReference type="EMBL" id="ARN79077.1"/>
    </source>
</evidence>
<organism evidence="1 2">
    <name type="scientific">Nonlabens spongiae</name>
    <dbReference type="NCBI Taxonomy" id="331648"/>
    <lineage>
        <taxon>Bacteria</taxon>
        <taxon>Pseudomonadati</taxon>
        <taxon>Bacteroidota</taxon>
        <taxon>Flavobacteriia</taxon>
        <taxon>Flavobacteriales</taxon>
        <taxon>Flavobacteriaceae</taxon>
        <taxon>Nonlabens</taxon>
    </lineage>
</organism>
<dbReference type="AlphaFoldDB" id="A0A1W6MNC1"/>
<reference evidence="1 2" key="1">
    <citation type="submission" date="2016-11" db="EMBL/GenBank/DDBJ databases">
        <title>Trade-off between light-utilization and light-protection in marine flavobacteria.</title>
        <authorList>
            <person name="Kumagai Y."/>
        </authorList>
    </citation>
    <scope>NUCLEOTIDE SEQUENCE [LARGE SCALE GENOMIC DNA]</scope>
    <source>
        <strain evidence="1 2">JCM 13191</strain>
    </source>
</reference>
<dbReference type="RefSeq" id="WP_085767881.1">
    <property type="nucleotide sequence ID" value="NZ_CP019344.1"/>
</dbReference>
<dbReference type="EMBL" id="CP019344">
    <property type="protein sequence ID" value="ARN79077.1"/>
    <property type="molecule type" value="Genomic_DNA"/>
</dbReference>
<accession>A0A1W6MNC1</accession>
<dbReference type="Proteomes" id="UP000193431">
    <property type="component" value="Chromosome"/>
</dbReference>
<proteinExistence type="predicted"/>
<dbReference type="STRING" id="331648.BST97_14360"/>
<gene>
    <name evidence="1" type="ORF">BST97_14360</name>
</gene>
<name>A0A1W6MNC1_9FLAO</name>
<evidence type="ECO:0000313" key="2">
    <source>
        <dbReference type="Proteomes" id="UP000193431"/>
    </source>
</evidence>
<protein>
    <submittedName>
        <fullName evidence="1">Uncharacterized protein</fullName>
    </submittedName>
</protein>
<keyword evidence="2" id="KW-1185">Reference proteome</keyword>